<dbReference type="eggNOG" id="ENOG5033UP9">
    <property type="taxonomic scope" value="Bacteria"/>
</dbReference>
<evidence type="ECO:0000313" key="2">
    <source>
        <dbReference type="Proteomes" id="UP000027997"/>
    </source>
</evidence>
<dbReference type="STRING" id="305900.GV64_13140"/>
<dbReference type="InterPro" id="IPR011990">
    <property type="entry name" value="TPR-like_helical_dom_sf"/>
</dbReference>
<evidence type="ECO:0008006" key="3">
    <source>
        <dbReference type="Google" id="ProtNLM"/>
    </source>
</evidence>
<name>A0A081KBN3_9GAMM</name>
<gene>
    <name evidence="1" type="ORF">GV64_13140</name>
</gene>
<reference evidence="1 2" key="1">
    <citation type="submission" date="2014-06" db="EMBL/GenBank/DDBJ databases">
        <title>Whole Genome Sequences of Three Symbiotic Endozoicomonas Bacteria.</title>
        <authorList>
            <person name="Neave M.J."/>
            <person name="Apprill A."/>
            <person name="Voolstra C.R."/>
        </authorList>
    </citation>
    <scope>NUCLEOTIDE SEQUENCE [LARGE SCALE GENOMIC DNA]</scope>
    <source>
        <strain evidence="1 2">DSM 22380</strain>
    </source>
</reference>
<accession>A0A081KBN3</accession>
<proteinExistence type="predicted"/>
<organism evidence="1 2">
    <name type="scientific">Endozoicomonas elysicola</name>
    <dbReference type="NCBI Taxonomy" id="305900"/>
    <lineage>
        <taxon>Bacteria</taxon>
        <taxon>Pseudomonadati</taxon>
        <taxon>Pseudomonadota</taxon>
        <taxon>Gammaproteobacteria</taxon>
        <taxon>Oceanospirillales</taxon>
        <taxon>Endozoicomonadaceae</taxon>
        <taxon>Endozoicomonas</taxon>
    </lineage>
</organism>
<dbReference type="AlphaFoldDB" id="A0A081KBN3"/>
<sequence length="124" mass="13659">MIDDKLLKVLADIGFMASGTGLPKHAFGIFNGIEAARPDTPLSTIGFALEFMNRKRHQEAIDLLHKEGLAKHPDDPSIKAFLGLALMFEGRNKESEDYLKPLLSSKETEPAAMAKELLSNIHSQ</sequence>
<dbReference type="SUPFAM" id="SSF48452">
    <property type="entry name" value="TPR-like"/>
    <property type="match status" value="1"/>
</dbReference>
<dbReference type="RefSeq" id="WP_020583175.1">
    <property type="nucleotide sequence ID" value="NZ_JOJP01000001.1"/>
</dbReference>
<evidence type="ECO:0000313" key="1">
    <source>
        <dbReference type="EMBL" id="KEI71559.1"/>
    </source>
</evidence>
<protein>
    <recommendedName>
        <fullName evidence="3">Type III secretion protein</fullName>
    </recommendedName>
</protein>
<dbReference type="Proteomes" id="UP000027997">
    <property type="component" value="Unassembled WGS sequence"/>
</dbReference>
<keyword evidence="2" id="KW-1185">Reference proteome</keyword>
<dbReference type="Gene3D" id="1.25.40.10">
    <property type="entry name" value="Tetratricopeptide repeat domain"/>
    <property type="match status" value="1"/>
</dbReference>
<comment type="caution">
    <text evidence="1">The sequence shown here is derived from an EMBL/GenBank/DDBJ whole genome shotgun (WGS) entry which is preliminary data.</text>
</comment>
<dbReference type="EMBL" id="JOJP01000001">
    <property type="protein sequence ID" value="KEI71559.1"/>
    <property type="molecule type" value="Genomic_DNA"/>
</dbReference>